<organism evidence="2 3">
    <name type="scientific">Tetzosporium hominis</name>
    <dbReference type="NCBI Taxonomy" id="2020506"/>
    <lineage>
        <taxon>Bacteria</taxon>
        <taxon>Bacillati</taxon>
        <taxon>Bacillota</taxon>
        <taxon>Bacilli</taxon>
        <taxon>Bacillales</taxon>
        <taxon>Caryophanaceae</taxon>
        <taxon>Tetzosporium</taxon>
    </lineage>
</organism>
<evidence type="ECO:0000313" key="2">
    <source>
        <dbReference type="EMBL" id="OZS78655.1"/>
    </source>
</evidence>
<keyword evidence="1" id="KW-0812">Transmembrane</keyword>
<gene>
    <name evidence="2" type="ORF">CF394_05045</name>
</gene>
<evidence type="ECO:0000313" key="3">
    <source>
        <dbReference type="Proteomes" id="UP000217065"/>
    </source>
</evidence>
<accession>A0A264W520</accession>
<protein>
    <submittedName>
        <fullName evidence="2">Uncharacterized protein</fullName>
    </submittedName>
</protein>
<keyword evidence="1" id="KW-1133">Transmembrane helix</keyword>
<reference evidence="2 3" key="1">
    <citation type="submission" date="2017-07" db="EMBL/GenBank/DDBJ databases">
        <title>Tetzosporium hominis gen.nov. sp.nov.</title>
        <authorList>
            <person name="Tetz G."/>
            <person name="Tetz V."/>
        </authorList>
    </citation>
    <scope>NUCLEOTIDE SEQUENCE [LARGE SCALE GENOMIC DNA]</scope>
    <source>
        <strain evidence="2 3">VT-49</strain>
    </source>
</reference>
<sequence>MKLSGILAICGFLICGAAVLYFVMSFFSNDDGKGTAMILSFLVFVNGLIAVGVAELLNTKIVREKTLS</sequence>
<feature type="transmembrane region" description="Helical" evidence="1">
    <location>
        <begin position="5"/>
        <end position="24"/>
    </location>
</feature>
<proteinExistence type="predicted"/>
<dbReference type="EMBL" id="NOKQ01000189">
    <property type="protein sequence ID" value="OZS78655.1"/>
    <property type="molecule type" value="Genomic_DNA"/>
</dbReference>
<dbReference type="AlphaFoldDB" id="A0A264W520"/>
<dbReference type="Proteomes" id="UP000217065">
    <property type="component" value="Unassembled WGS sequence"/>
</dbReference>
<dbReference type="OrthoDB" id="9851146at2"/>
<keyword evidence="3" id="KW-1185">Reference proteome</keyword>
<evidence type="ECO:0000256" key="1">
    <source>
        <dbReference type="SAM" id="Phobius"/>
    </source>
</evidence>
<feature type="transmembrane region" description="Helical" evidence="1">
    <location>
        <begin position="36"/>
        <end position="57"/>
    </location>
</feature>
<keyword evidence="1" id="KW-0472">Membrane</keyword>
<dbReference type="RefSeq" id="WP_094942153.1">
    <property type="nucleotide sequence ID" value="NZ_NOKQ01000189.1"/>
</dbReference>
<name>A0A264W520_9BACL</name>
<comment type="caution">
    <text evidence="2">The sequence shown here is derived from an EMBL/GenBank/DDBJ whole genome shotgun (WGS) entry which is preliminary data.</text>
</comment>